<reference evidence="1 2" key="1">
    <citation type="journal article" date="2022" name="DNA Res.">
        <title>Chromosomal-level genome assembly of the orchid tree Bauhinia variegata (Leguminosae; Cercidoideae) supports the allotetraploid origin hypothesis of Bauhinia.</title>
        <authorList>
            <person name="Zhong Y."/>
            <person name="Chen Y."/>
            <person name="Zheng D."/>
            <person name="Pang J."/>
            <person name="Liu Y."/>
            <person name="Luo S."/>
            <person name="Meng S."/>
            <person name="Qian L."/>
            <person name="Wei D."/>
            <person name="Dai S."/>
            <person name="Zhou R."/>
        </authorList>
    </citation>
    <scope>NUCLEOTIDE SEQUENCE [LARGE SCALE GENOMIC DNA]</scope>
    <source>
        <strain evidence="1">BV-YZ2020</strain>
    </source>
</reference>
<keyword evidence="2" id="KW-1185">Reference proteome</keyword>
<accession>A0ACB9LQE5</accession>
<dbReference type="EMBL" id="CM039436">
    <property type="protein sequence ID" value="KAI4313409.1"/>
    <property type="molecule type" value="Genomic_DNA"/>
</dbReference>
<gene>
    <name evidence="1" type="ORF">L6164_026393</name>
</gene>
<comment type="caution">
    <text evidence="1">The sequence shown here is derived from an EMBL/GenBank/DDBJ whole genome shotgun (WGS) entry which is preliminary data.</text>
</comment>
<organism evidence="1 2">
    <name type="scientific">Bauhinia variegata</name>
    <name type="common">Purple orchid tree</name>
    <name type="synonym">Phanera variegata</name>
    <dbReference type="NCBI Taxonomy" id="167791"/>
    <lineage>
        <taxon>Eukaryota</taxon>
        <taxon>Viridiplantae</taxon>
        <taxon>Streptophyta</taxon>
        <taxon>Embryophyta</taxon>
        <taxon>Tracheophyta</taxon>
        <taxon>Spermatophyta</taxon>
        <taxon>Magnoliopsida</taxon>
        <taxon>eudicotyledons</taxon>
        <taxon>Gunneridae</taxon>
        <taxon>Pentapetalae</taxon>
        <taxon>rosids</taxon>
        <taxon>fabids</taxon>
        <taxon>Fabales</taxon>
        <taxon>Fabaceae</taxon>
        <taxon>Cercidoideae</taxon>
        <taxon>Cercideae</taxon>
        <taxon>Bauhiniinae</taxon>
        <taxon>Bauhinia</taxon>
    </lineage>
</organism>
<sequence>MIVDAAHRNGDDINDDVRTWLEKVDDMARKMEGHIQDDHHKKTRCSSKSFLNLCMRHQLSRKSKKLVQEIANIRNEGQFEHVSYQKAPNFIQNLSSTTGDEDFGSRVETLEAIMEALRDPNVNKIGVYGMGDVGKSTLVKQLAQKAQQEFDVVVMATITQNPEVEKIQGQIADTLGLNFSNEES</sequence>
<proteinExistence type="predicted"/>
<evidence type="ECO:0000313" key="2">
    <source>
        <dbReference type="Proteomes" id="UP000828941"/>
    </source>
</evidence>
<evidence type="ECO:0000313" key="1">
    <source>
        <dbReference type="EMBL" id="KAI4313409.1"/>
    </source>
</evidence>
<name>A0ACB9LQE5_BAUVA</name>
<dbReference type="Proteomes" id="UP000828941">
    <property type="component" value="Chromosome 11"/>
</dbReference>
<protein>
    <submittedName>
        <fullName evidence="1">Uncharacterized protein</fullName>
    </submittedName>
</protein>